<organism evidence="2 3">
    <name type="scientific">Riccia sorocarpa</name>
    <dbReference type="NCBI Taxonomy" id="122646"/>
    <lineage>
        <taxon>Eukaryota</taxon>
        <taxon>Viridiplantae</taxon>
        <taxon>Streptophyta</taxon>
        <taxon>Embryophyta</taxon>
        <taxon>Marchantiophyta</taxon>
        <taxon>Marchantiopsida</taxon>
        <taxon>Marchantiidae</taxon>
        <taxon>Marchantiales</taxon>
        <taxon>Ricciaceae</taxon>
        <taxon>Riccia</taxon>
    </lineage>
</organism>
<evidence type="ECO:0000313" key="3">
    <source>
        <dbReference type="Proteomes" id="UP001633002"/>
    </source>
</evidence>
<dbReference type="EMBL" id="JBJQOH010000001">
    <property type="protein sequence ID" value="KAL3702447.1"/>
    <property type="molecule type" value="Genomic_DNA"/>
</dbReference>
<dbReference type="AlphaFoldDB" id="A0ABD3IJZ0"/>
<feature type="region of interest" description="Disordered" evidence="1">
    <location>
        <begin position="1"/>
        <end position="69"/>
    </location>
</feature>
<evidence type="ECO:0000313" key="2">
    <source>
        <dbReference type="EMBL" id="KAL3702447.1"/>
    </source>
</evidence>
<gene>
    <name evidence="2" type="ORF">R1sor_020469</name>
</gene>
<reference evidence="2 3" key="1">
    <citation type="submission" date="2024-09" db="EMBL/GenBank/DDBJ databases">
        <title>Chromosome-scale assembly of Riccia sorocarpa.</title>
        <authorList>
            <person name="Paukszto L."/>
        </authorList>
    </citation>
    <scope>NUCLEOTIDE SEQUENCE [LARGE SCALE GENOMIC DNA]</scope>
    <source>
        <strain evidence="2">LP-2024</strain>
        <tissue evidence="2">Aerial parts of the thallus</tissue>
    </source>
</reference>
<keyword evidence="3" id="KW-1185">Reference proteome</keyword>
<dbReference type="Proteomes" id="UP001633002">
    <property type="component" value="Unassembled WGS sequence"/>
</dbReference>
<protein>
    <submittedName>
        <fullName evidence="2">Uncharacterized protein</fullName>
    </submittedName>
</protein>
<name>A0ABD3IJZ0_9MARC</name>
<evidence type="ECO:0000256" key="1">
    <source>
        <dbReference type="SAM" id="MobiDB-lite"/>
    </source>
</evidence>
<proteinExistence type="predicted"/>
<comment type="caution">
    <text evidence="2">The sequence shown here is derived from an EMBL/GenBank/DDBJ whole genome shotgun (WGS) entry which is preliminary data.</text>
</comment>
<accession>A0ABD3IJZ0</accession>
<sequence>MRKEQEKPNPVLPSHAEEAEDINGSSKGKRRFTGGCSSTIPVSLSSDTHSSDEHGETAEVYSFPDPPQWTADEDVVVEEARNVDEVMYFDISVKQFDLEVNETDVDETQWHIARTSGTSSACCARMGGPERVRRPLCGAFVARRASGRFPAPTFRQPQETYRQTRFASDRYWVCLNDVCAFGRNISARRHSTSKRKDSMIRIALDGSIVLKARKNIHTGRNSFGALFRVQTSFPGGAMHETVAVHIVDSRTALALASLNLLGT</sequence>
<feature type="compositionally biased region" description="Polar residues" evidence="1">
    <location>
        <begin position="35"/>
        <end position="48"/>
    </location>
</feature>